<gene>
    <name evidence="2" type="ORF">C7B81_01870</name>
</gene>
<evidence type="ECO:0000313" key="2">
    <source>
        <dbReference type="EMBL" id="PSB39415.1"/>
    </source>
</evidence>
<organism evidence="2 3">
    <name type="scientific">Aphanothece cf. minutissima CCALA 015</name>
    <dbReference type="NCBI Taxonomy" id="2107695"/>
    <lineage>
        <taxon>Bacteria</taxon>
        <taxon>Bacillati</taxon>
        <taxon>Cyanobacteriota</taxon>
        <taxon>Cyanophyceae</taxon>
        <taxon>Oscillatoriophycideae</taxon>
        <taxon>Chroococcales</taxon>
        <taxon>Aphanothecaceae</taxon>
        <taxon>Aphanothece</taxon>
    </lineage>
</organism>
<dbReference type="RefSeq" id="WP_106219607.1">
    <property type="nucleotide sequence ID" value="NZ_PVWP01000001.1"/>
</dbReference>
<evidence type="ECO:0000313" key="3">
    <source>
        <dbReference type="Proteomes" id="UP000238218"/>
    </source>
</evidence>
<evidence type="ECO:0000256" key="1">
    <source>
        <dbReference type="ARBA" id="ARBA00010558"/>
    </source>
</evidence>
<proteinExistence type="inferred from homology"/>
<name>A0ABX5FBW8_9CHRO</name>
<comment type="caution">
    <text evidence="2">The sequence shown here is derived from an EMBL/GenBank/DDBJ whole genome shotgun (WGS) entry which is preliminary data.</text>
</comment>
<accession>A0ABX5FBW8</accession>
<dbReference type="InterPro" id="IPR036198">
    <property type="entry name" value="Ecotin_sf"/>
</dbReference>
<dbReference type="InterPro" id="IPR005658">
    <property type="entry name" value="Prot_inh_ecotin"/>
</dbReference>
<sequence>MAHALRRATAAAATASVIVIVSLPSLLALTVAPARAIPRLDLTPYPKPTAAQTRWVIQLPGVLPPTADPRLSPHPSDWRVQLIAGREVEADCNQRAFRGRFRASKVKGLGVSVYTVSDVGPMVSTLMACPPGQATRKVFVPMGSKPFVVPYDASRPIVVYTPKDLQLRWRLWKAEKVQQPAQAL</sequence>
<keyword evidence="3" id="KW-1185">Reference proteome</keyword>
<dbReference type="PANTHER" id="PTHR35890">
    <property type="match status" value="1"/>
</dbReference>
<reference evidence="2 3" key="2">
    <citation type="submission" date="2018-03" db="EMBL/GenBank/DDBJ databases">
        <title>The ancient ancestry and fast evolution of plastids.</title>
        <authorList>
            <person name="Moore K.R."/>
            <person name="Magnabosco C."/>
            <person name="Momper L."/>
            <person name="Gold D.A."/>
            <person name="Bosak T."/>
            <person name="Fournier G.P."/>
        </authorList>
    </citation>
    <scope>NUCLEOTIDE SEQUENCE [LARGE SCALE GENOMIC DNA]</scope>
    <source>
        <strain evidence="2 3">CCALA 015</strain>
    </source>
</reference>
<protein>
    <submittedName>
        <fullName evidence="2">Ecotin</fullName>
    </submittedName>
</protein>
<dbReference type="SUPFAM" id="SSF49772">
    <property type="entry name" value="Ecotin, trypsin inhibitor"/>
    <property type="match status" value="1"/>
</dbReference>
<comment type="similarity">
    <text evidence="1">Belongs to the protease inhibitor I11 (ecotin) family.</text>
</comment>
<reference evidence="2 3" key="1">
    <citation type="submission" date="2018-02" db="EMBL/GenBank/DDBJ databases">
        <authorList>
            <person name="Moore K."/>
            <person name="Momper L."/>
        </authorList>
    </citation>
    <scope>NUCLEOTIDE SEQUENCE [LARGE SCALE GENOMIC DNA]</scope>
    <source>
        <strain evidence="2 3">CCALA 015</strain>
    </source>
</reference>
<dbReference type="Gene3D" id="2.60.40.550">
    <property type="entry name" value="Ecotin"/>
    <property type="match status" value="1"/>
</dbReference>
<dbReference type="EMBL" id="PVWP01000001">
    <property type="protein sequence ID" value="PSB39415.1"/>
    <property type="molecule type" value="Genomic_DNA"/>
</dbReference>
<dbReference type="PANTHER" id="PTHR35890:SF3">
    <property type="entry name" value="ECOTIN"/>
    <property type="match status" value="1"/>
</dbReference>
<dbReference type="Proteomes" id="UP000238218">
    <property type="component" value="Unassembled WGS sequence"/>
</dbReference>
<dbReference type="Pfam" id="PF03974">
    <property type="entry name" value="Ecotin"/>
    <property type="match status" value="1"/>
</dbReference>